<keyword evidence="2" id="KW-1185">Reference proteome</keyword>
<dbReference type="Proteomes" id="UP000033140">
    <property type="component" value="Unassembled WGS sequence"/>
</dbReference>
<evidence type="ECO:0000313" key="1">
    <source>
        <dbReference type="EMBL" id="GAO51098.1"/>
    </source>
</evidence>
<comment type="caution">
    <text evidence="1">The sequence shown here is derived from an EMBL/GenBank/DDBJ whole genome shotgun (WGS) entry which is preliminary data.</text>
</comment>
<name>A0A0E9NMS0_SAICN</name>
<proteinExistence type="predicted"/>
<sequence length="70" mass="8101">MVSCTRRNAHDKILTEAPELYIGMVVTGGRSRVECKQMECHIRTVIYIRLHLRRIRLLHLRNLSEAPASS</sequence>
<dbReference type="EMBL" id="BACD03000041">
    <property type="protein sequence ID" value="GAO51098.1"/>
    <property type="molecule type" value="Genomic_DNA"/>
</dbReference>
<organism evidence="1 2">
    <name type="scientific">Saitoella complicata (strain BCRC 22490 / CBS 7301 / JCM 7358 / NBRC 10748 / NRRL Y-17804)</name>
    <dbReference type="NCBI Taxonomy" id="698492"/>
    <lineage>
        <taxon>Eukaryota</taxon>
        <taxon>Fungi</taxon>
        <taxon>Dikarya</taxon>
        <taxon>Ascomycota</taxon>
        <taxon>Taphrinomycotina</taxon>
        <taxon>Taphrinomycotina incertae sedis</taxon>
        <taxon>Saitoella</taxon>
    </lineage>
</organism>
<protein>
    <submittedName>
        <fullName evidence="1">Uncharacterized protein</fullName>
    </submittedName>
</protein>
<accession>A0A0E9NMS0</accession>
<gene>
    <name evidence="1" type="ORF">G7K_5209-t1</name>
</gene>
<reference evidence="1 2" key="2">
    <citation type="journal article" date="2014" name="J. Gen. Appl. Microbiol.">
        <title>The early diverging ascomycetous budding yeast Saitoella complicata has three histone deacetylases belonging to the Clr6, Hos2, and Rpd3 lineages.</title>
        <authorList>
            <person name="Nishida H."/>
            <person name="Matsumoto T."/>
            <person name="Kondo S."/>
            <person name="Hamamoto M."/>
            <person name="Yoshikawa H."/>
        </authorList>
    </citation>
    <scope>NUCLEOTIDE SEQUENCE [LARGE SCALE GENOMIC DNA]</scope>
    <source>
        <strain evidence="1 2">NRRL Y-17804</strain>
    </source>
</reference>
<reference evidence="1 2" key="1">
    <citation type="journal article" date="2011" name="J. Gen. Appl. Microbiol.">
        <title>Draft genome sequencing of the enigmatic yeast Saitoella complicata.</title>
        <authorList>
            <person name="Nishida H."/>
            <person name="Hamamoto M."/>
            <person name="Sugiyama J."/>
        </authorList>
    </citation>
    <scope>NUCLEOTIDE SEQUENCE [LARGE SCALE GENOMIC DNA]</scope>
    <source>
        <strain evidence="1 2">NRRL Y-17804</strain>
    </source>
</reference>
<dbReference type="AlphaFoldDB" id="A0A0E9NMS0"/>
<evidence type="ECO:0000313" key="2">
    <source>
        <dbReference type="Proteomes" id="UP000033140"/>
    </source>
</evidence>
<reference evidence="1 2" key="3">
    <citation type="journal article" date="2015" name="Genome Announc.">
        <title>Draft Genome Sequence of the Archiascomycetous Yeast Saitoella complicata.</title>
        <authorList>
            <person name="Yamauchi K."/>
            <person name="Kondo S."/>
            <person name="Hamamoto M."/>
            <person name="Takahashi Y."/>
            <person name="Ogura Y."/>
            <person name="Hayashi T."/>
            <person name="Nishida H."/>
        </authorList>
    </citation>
    <scope>NUCLEOTIDE SEQUENCE [LARGE SCALE GENOMIC DNA]</scope>
    <source>
        <strain evidence="1 2">NRRL Y-17804</strain>
    </source>
</reference>